<feature type="compositionally biased region" description="Polar residues" evidence="1">
    <location>
        <begin position="435"/>
        <end position="469"/>
    </location>
</feature>
<reference evidence="2" key="2">
    <citation type="submission" date="2020-02" db="EMBL/GenBank/DDBJ databases">
        <authorList>
            <person name="Gilchrist C.L.M."/>
            <person name="Chooi Y.-H."/>
        </authorList>
    </citation>
    <scope>NUCLEOTIDE SEQUENCE</scope>
    <source>
        <strain evidence="2">MST-FP2251</strain>
    </source>
</reference>
<protein>
    <submittedName>
        <fullName evidence="2">Uncharacterized protein</fullName>
    </submittedName>
</protein>
<feature type="compositionally biased region" description="Polar residues" evidence="1">
    <location>
        <begin position="972"/>
        <end position="988"/>
    </location>
</feature>
<feature type="compositionally biased region" description="Polar residues" evidence="1">
    <location>
        <begin position="300"/>
        <end position="310"/>
    </location>
</feature>
<feature type="compositionally biased region" description="Polar residues" evidence="1">
    <location>
        <begin position="543"/>
        <end position="555"/>
    </location>
</feature>
<feature type="region of interest" description="Disordered" evidence="1">
    <location>
        <begin position="1025"/>
        <end position="1135"/>
    </location>
</feature>
<feature type="compositionally biased region" description="Basic and acidic residues" evidence="1">
    <location>
        <begin position="209"/>
        <end position="223"/>
    </location>
</feature>
<feature type="region of interest" description="Disordered" evidence="1">
    <location>
        <begin position="131"/>
        <end position="189"/>
    </location>
</feature>
<reference evidence="2" key="1">
    <citation type="journal article" date="2019" name="Beilstein J. Org. Chem.">
        <title>Nanangenines: drimane sesquiterpenoids as the dominant metabolite cohort of a novel Australian fungus, Aspergillus nanangensis.</title>
        <authorList>
            <person name="Lacey H.J."/>
            <person name="Gilchrist C.L.M."/>
            <person name="Crombie A."/>
            <person name="Kalaitzis J.A."/>
            <person name="Vuong D."/>
            <person name="Rutledge P.J."/>
            <person name="Turner P."/>
            <person name="Pitt J.I."/>
            <person name="Lacey E."/>
            <person name="Chooi Y.H."/>
            <person name="Piggott A.M."/>
        </authorList>
    </citation>
    <scope>NUCLEOTIDE SEQUENCE</scope>
    <source>
        <strain evidence="2">MST-FP2251</strain>
    </source>
</reference>
<feature type="region of interest" description="Disordered" evidence="1">
    <location>
        <begin position="1"/>
        <end position="39"/>
    </location>
</feature>
<sequence>MNRFLKSKKEKPKEVVEPTEGFHSSLGVKLSKKSRKEIEEKPQIDLATVLPPTDDFRTSLLMPKLSARFSMLREQDDPDSMIGKASDDSVLFPKRASRLNLFGHSPNFLADIDEVSTDGSRPSFNLARADSFASGGDGYNTDDDRSQQGSVMSRARRTDGNNLFGGRQKVYKIPVKPTNPEPGRPGLNGRAVYEQDVNLSAFQKYRLQEREAGATEEMHHETEDAFSSISSPKRTTFSSTASGPTTNGRTSTAATSFDEQSFSNGSSGFAESQTGPKPPVHGIAPERGSVKSRRLYGQGLAQSVQNQHNSALHRLESLSRQRAGTPELPHLNRSYSRSATNLRDRLQKLAIVEPAGQTSRPNSPPYSSTSPVQLPADTAAKEQKSQSPGDYAMPPLSPPHSENDENTALMAALQPEDHGKATAMGYFNKPKSAFDENQFTRRQLQMHQGRNTPPLSRPSPNSGRATPQDFTGRPRGPSTTSYRSRPGSASSHYSEAPHHASRSAGTSVDASPARLMNRTFFDNSSPSESEDEYYGVHPALRSETPSKPSTPTGEEQSPLPEVRYSDLGDLKPIAEQDIPESLPHNDSSLPEKPDSPTLGPSGLGLSGLVRTHLRSNSDRSSIFPPPSPGLPAKTFDSETHQGNGLNERSPKAPVRPAPPVPKPVDLKHGLNGTSWQGQLVARHRREGSTETQRERQEFENELAERRRRVQEKLKGFAENESRSASPVSGRQTPDYPPTRPGNAFALLKNKSQKHPLFNRQDPRNSKAHGPGNASTPSLLADDSWRDEEEKPSFGFGKHSNSSSPHIGDRSLSMRSKVFGRTSQEDSRESSRSRGASPHASFRSRRDRSNSDASARSKSRNRRDREDLETLEEHAVGHEYKGYQFESQGIMSVGSSARPSVDTANEPPVYDRSSSASSGRRRSGSRSGTSSFHDRSLQPPPIIGEASPRPSPVAPPYSANATPPLYDLPSEHGNISTSSLPTTIPQRPTGNPALQKRLIDKTRISEPTFISCTSNVPTVGLPPGASLSNGMETPPVPPMNPRRRRQTTTQTILGAIKGEKSDSQYAPSMASGISAAEHSTFLDEGDPRPKSRQRLRKTSSEGGNLNARARQQAMAGAAHPAVPSYPPAVRMEGGMF</sequence>
<feature type="compositionally biased region" description="Basic and acidic residues" evidence="1">
    <location>
        <begin position="563"/>
        <end position="574"/>
    </location>
</feature>
<accession>A0AAD4CG64</accession>
<feature type="compositionally biased region" description="Polar residues" evidence="1">
    <location>
        <begin position="225"/>
        <end position="275"/>
    </location>
</feature>
<dbReference type="Proteomes" id="UP001194746">
    <property type="component" value="Unassembled WGS sequence"/>
</dbReference>
<feature type="compositionally biased region" description="Polar residues" evidence="1">
    <location>
        <begin position="884"/>
        <end position="897"/>
    </location>
</feature>
<feature type="compositionally biased region" description="Low complexity" evidence="1">
    <location>
        <begin position="1106"/>
        <end position="1120"/>
    </location>
</feature>
<feature type="compositionally biased region" description="Pro residues" evidence="1">
    <location>
        <begin position="653"/>
        <end position="662"/>
    </location>
</feature>
<dbReference type="EMBL" id="VCAU01000091">
    <property type="protein sequence ID" value="KAF9885668.1"/>
    <property type="molecule type" value="Genomic_DNA"/>
</dbReference>
<evidence type="ECO:0000313" key="3">
    <source>
        <dbReference type="Proteomes" id="UP001194746"/>
    </source>
</evidence>
<evidence type="ECO:0000313" key="2">
    <source>
        <dbReference type="EMBL" id="KAF9885668.1"/>
    </source>
</evidence>
<gene>
    <name evidence="2" type="ORF">FE257_012650</name>
</gene>
<feature type="compositionally biased region" description="Polar residues" evidence="1">
    <location>
        <begin position="356"/>
        <end position="372"/>
    </location>
</feature>
<proteinExistence type="predicted"/>
<keyword evidence="3" id="KW-1185">Reference proteome</keyword>
<feature type="compositionally biased region" description="Polar residues" evidence="1">
    <location>
        <begin position="722"/>
        <end position="731"/>
    </location>
</feature>
<feature type="compositionally biased region" description="Basic and acidic residues" evidence="1">
    <location>
        <begin position="686"/>
        <end position="721"/>
    </location>
</feature>
<feature type="compositionally biased region" description="Basic residues" evidence="1">
    <location>
        <begin position="1"/>
        <end position="10"/>
    </location>
</feature>
<evidence type="ECO:0000256" key="1">
    <source>
        <dbReference type="SAM" id="MobiDB-lite"/>
    </source>
</evidence>
<feature type="compositionally biased region" description="Basic and acidic residues" evidence="1">
    <location>
        <begin position="862"/>
        <end position="880"/>
    </location>
</feature>
<feature type="compositionally biased region" description="Basic and acidic residues" evidence="1">
    <location>
        <begin position="822"/>
        <end position="831"/>
    </location>
</feature>
<dbReference type="AlphaFoldDB" id="A0AAD4CG64"/>
<feature type="region of interest" description="Disordered" evidence="1">
    <location>
        <begin position="209"/>
        <end position="991"/>
    </location>
</feature>
<feature type="compositionally biased region" description="Polar residues" evidence="1">
    <location>
        <begin position="477"/>
        <end position="493"/>
    </location>
</feature>
<comment type="caution">
    <text evidence="2">The sequence shown here is derived from an EMBL/GenBank/DDBJ whole genome shotgun (WGS) entry which is preliminary data.</text>
</comment>
<name>A0AAD4CG64_ASPNN</name>
<organism evidence="2 3">
    <name type="scientific">Aspergillus nanangensis</name>
    <dbReference type="NCBI Taxonomy" id="2582783"/>
    <lineage>
        <taxon>Eukaryota</taxon>
        <taxon>Fungi</taxon>
        <taxon>Dikarya</taxon>
        <taxon>Ascomycota</taxon>
        <taxon>Pezizomycotina</taxon>
        <taxon>Eurotiomycetes</taxon>
        <taxon>Eurotiomycetidae</taxon>
        <taxon>Eurotiales</taxon>
        <taxon>Aspergillaceae</taxon>
        <taxon>Aspergillus</taxon>
        <taxon>Aspergillus subgen. Circumdati</taxon>
    </lineage>
</organism>